<name>A0A3D9SWK5_9ACTN</name>
<dbReference type="OrthoDB" id="3335835at2"/>
<sequence>MTGNPRHGSPRITRNEQWGFDKYEWPSGLALFLYDDGRVKLERLDSAVAVESVNTYSSGKERGSAHVVARFNDNGESPG</sequence>
<organism evidence="1 2">
    <name type="scientific">Thermomonospora umbrina</name>
    <dbReference type="NCBI Taxonomy" id="111806"/>
    <lineage>
        <taxon>Bacteria</taxon>
        <taxon>Bacillati</taxon>
        <taxon>Actinomycetota</taxon>
        <taxon>Actinomycetes</taxon>
        <taxon>Streptosporangiales</taxon>
        <taxon>Thermomonosporaceae</taxon>
        <taxon>Thermomonospora</taxon>
    </lineage>
</organism>
<dbReference type="AlphaFoldDB" id="A0A3D9SWK5"/>
<dbReference type="Proteomes" id="UP000256661">
    <property type="component" value="Unassembled WGS sequence"/>
</dbReference>
<evidence type="ECO:0000313" key="2">
    <source>
        <dbReference type="Proteomes" id="UP000256661"/>
    </source>
</evidence>
<dbReference type="EMBL" id="QTTT01000001">
    <property type="protein sequence ID" value="REF00317.1"/>
    <property type="molecule type" value="Genomic_DNA"/>
</dbReference>
<gene>
    <name evidence="1" type="ORF">DFJ69_5848</name>
</gene>
<evidence type="ECO:0000313" key="1">
    <source>
        <dbReference type="EMBL" id="REF00317.1"/>
    </source>
</evidence>
<keyword evidence="2" id="KW-1185">Reference proteome</keyword>
<reference evidence="1 2" key="1">
    <citation type="submission" date="2018-08" db="EMBL/GenBank/DDBJ databases">
        <title>Sequencing the genomes of 1000 actinobacteria strains.</title>
        <authorList>
            <person name="Klenk H.-P."/>
        </authorList>
    </citation>
    <scope>NUCLEOTIDE SEQUENCE [LARGE SCALE GENOMIC DNA]</scope>
    <source>
        <strain evidence="1 2">DSM 43927</strain>
    </source>
</reference>
<dbReference type="RefSeq" id="WP_116025482.1">
    <property type="nucleotide sequence ID" value="NZ_QTTT01000001.1"/>
</dbReference>
<proteinExistence type="predicted"/>
<accession>A0A3D9SWK5</accession>
<protein>
    <submittedName>
        <fullName evidence="1">Uncharacterized protein</fullName>
    </submittedName>
</protein>
<comment type="caution">
    <text evidence="1">The sequence shown here is derived from an EMBL/GenBank/DDBJ whole genome shotgun (WGS) entry which is preliminary data.</text>
</comment>